<dbReference type="InterPro" id="IPR035437">
    <property type="entry name" value="SNase_OB-fold_sf"/>
</dbReference>
<dbReference type="SUPFAM" id="SSF50199">
    <property type="entry name" value="Staphylococcal nuclease"/>
    <property type="match status" value="1"/>
</dbReference>
<feature type="signal peptide" evidence="4">
    <location>
        <begin position="1"/>
        <end position="28"/>
    </location>
</feature>
<dbReference type="Pfam" id="PF00565">
    <property type="entry name" value="SNase"/>
    <property type="match status" value="1"/>
</dbReference>
<accession>A0ABN6RU48</accession>
<dbReference type="InterPro" id="IPR016071">
    <property type="entry name" value="Staphylococal_nuclease_OB-fold"/>
</dbReference>
<keyword evidence="2" id="KW-0255">Endonuclease</keyword>
<feature type="chain" id="PRO_5045940553" evidence="4">
    <location>
        <begin position="29"/>
        <end position="172"/>
    </location>
</feature>
<evidence type="ECO:0000313" key="7">
    <source>
        <dbReference type="Proteomes" id="UP001061361"/>
    </source>
</evidence>
<evidence type="ECO:0000256" key="1">
    <source>
        <dbReference type="ARBA" id="ARBA00022722"/>
    </source>
</evidence>
<sequence>MLLPMSSRNALFGLIILAALLLPGAASAQMVTFIKIIDGDSLLVEAGGRSMEVRLIGVDAPEFKQEYGLQAKEFSLKFCFGHKLRLEFDKELVDRYGRVLAYVHRGDKMLNREILEAGLAIAVRIKPNIRRYAAFKAAEQLAVGKKHGFWKQGGLRMTPAQWRKAHPQKRRD</sequence>
<reference evidence="6" key="1">
    <citation type="submission" date="2022-08" db="EMBL/GenBank/DDBJ databases">
        <title>Genome Sequence of the sulphate-reducing bacterium, Pseudodesulfovibrio portus JCM14722.</title>
        <authorList>
            <person name="Kondo R."/>
            <person name="Kataoka T."/>
        </authorList>
    </citation>
    <scope>NUCLEOTIDE SEQUENCE</scope>
    <source>
        <strain evidence="6">JCM 14722</strain>
    </source>
</reference>
<dbReference type="EMBL" id="AP026708">
    <property type="protein sequence ID" value="BDQ34229.1"/>
    <property type="molecule type" value="Genomic_DNA"/>
</dbReference>
<evidence type="ECO:0000256" key="2">
    <source>
        <dbReference type="ARBA" id="ARBA00022759"/>
    </source>
</evidence>
<dbReference type="PANTHER" id="PTHR12302">
    <property type="entry name" value="EBNA2 BINDING PROTEIN P100"/>
    <property type="match status" value="1"/>
</dbReference>
<dbReference type="Gene3D" id="2.40.50.90">
    <property type="match status" value="1"/>
</dbReference>
<dbReference type="Proteomes" id="UP001061361">
    <property type="component" value="Chromosome"/>
</dbReference>
<evidence type="ECO:0000259" key="5">
    <source>
        <dbReference type="PROSITE" id="PS50830"/>
    </source>
</evidence>
<protein>
    <submittedName>
        <fullName evidence="6">Thermonuclease</fullName>
    </submittedName>
</protein>
<keyword evidence="7" id="KW-1185">Reference proteome</keyword>
<name>A0ABN6RU48_9BACT</name>
<dbReference type="SMART" id="SM00318">
    <property type="entry name" value="SNc"/>
    <property type="match status" value="1"/>
</dbReference>
<keyword evidence="1" id="KW-0540">Nuclease</keyword>
<organism evidence="6 7">
    <name type="scientific">Pseudodesulfovibrio portus</name>
    <dbReference type="NCBI Taxonomy" id="231439"/>
    <lineage>
        <taxon>Bacteria</taxon>
        <taxon>Pseudomonadati</taxon>
        <taxon>Thermodesulfobacteriota</taxon>
        <taxon>Desulfovibrionia</taxon>
        <taxon>Desulfovibrionales</taxon>
        <taxon>Desulfovibrionaceae</taxon>
    </lineage>
</organism>
<evidence type="ECO:0000313" key="6">
    <source>
        <dbReference type="EMBL" id="BDQ34229.1"/>
    </source>
</evidence>
<feature type="domain" description="TNase-like" evidence="5">
    <location>
        <begin position="27"/>
        <end position="152"/>
    </location>
</feature>
<gene>
    <name evidence="6" type="ORF">JCM14722_17710</name>
</gene>
<keyword evidence="4" id="KW-0732">Signal</keyword>
<evidence type="ECO:0000256" key="4">
    <source>
        <dbReference type="SAM" id="SignalP"/>
    </source>
</evidence>
<evidence type="ECO:0000256" key="3">
    <source>
        <dbReference type="ARBA" id="ARBA00022801"/>
    </source>
</evidence>
<dbReference type="PANTHER" id="PTHR12302:SF3">
    <property type="entry name" value="SERINE_THREONINE-PROTEIN KINASE 31"/>
    <property type="match status" value="1"/>
</dbReference>
<dbReference type="PROSITE" id="PS50830">
    <property type="entry name" value="TNASE_3"/>
    <property type="match status" value="1"/>
</dbReference>
<proteinExistence type="predicted"/>
<keyword evidence="3" id="KW-0378">Hydrolase</keyword>